<feature type="region of interest" description="Disordered" evidence="1">
    <location>
        <begin position="50"/>
        <end position="72"/>
    </location>
</feature>
<evidence type="ECO:0000313" key="3">
    <source>
        <dbReference type="Proteomes" id="UP000075683"/>
    </source>
</evidence>
<name>A0A150M5M1_9BACI</name>
<protein>
    <submittedName>
        <fullName evidence="2">Uncharacterized protein</fullName>
    </submittedName>
</protein>
<reference evidence="2 3" key="1">
    <citation type="submission" date="2016-01" db="EMBL/GenBank/DDBJ databases">
        <title>Draft Genome Sequences of Seven Thermophilic Sporeformers Isolated from Foods.</title>
        <authorList>
            <person name="Berendsen E.M."/>
            <person name="Wells-Bennik M.H."/>
            <person name="Krawcyk A.O."/>
            <person name="De Jong A."/>
            <person name="Holsappel S."/>
            <person name="Eijlander R.T."/>
            <person name="Kuipers O.P."/>
        </authorList>
    </citation>
    <scope>NUCLEOTIDE SEQUENCE [LARGE SCALE GENOMIC DNA]</scope>
    <source>
        <strain evidence="2 3">B4135</strain>
    </source>
</reference>
<sequence length="72" mass="8371">MSNMEENLSIIAKKMSIIPSFMSIIDRSVQNRQRNVQHVPISSIFPRIGMNIGRPKRNTASKKLRNRLRKHV</sequence>
<accession>A0A150M5M1</accession>
<organism evidence="2 3">
    <name type="scientific">Caldibacillus debilis</name>
    <dbReference type="NCBI Taxonomy" id="301148"/>
    <lineage>
        <taxon>Bacteria</taxon>
        <taxon>Bacillati</taxon>
        <taxon>Bacillota</taxon>
        <taxon>Bacilli</taxon>
        <taxon>Bacillales</taxon>
        <taxon>Bacillaceae</taxon>
        <taxon>Caldibacillus</taxon>
    </lineage>
</organism>
<dbReference type="EMBL" id="LQYT01000037">
    <property type="protein sequence ID" value="KYD19823.1"/>
    <property type="molecule type" value="Genomic_DNA"/>
</dbReference>
<feature type="compositionally biased region" description="Basic residues" evidence="1">
    <location>
        <begin position="54"/>
        <end position="72"/>
    </location>
</feature>
<dbReference type="STRING" id="301148.B4135_0722"/>
<evidence type="ECO:0000313" key="2">
    <source>
        <dbReference type="EMBL" id="KYD19823.1"/>
    </source>
</evidence>
<gene>
    <name evidence="2" type="ORF">B4135_0722</name>
</gene>
<dbReference type="Proteomes" id="UP000075683">
    <property type="component" value="Unassembled WGS sequence"/>
</dbReference>
<evidence type="ECO:0000256" key="1">
    <source>
        <dbReference type="SAM" id="MobiDB-lite"/>
    </source>
</evidence>
<dbReference type="AlphaFoldDB" id="A0A150M5M1"/>
<proteinExistence type="predicted"/>
<comment type="caution">
    <text evidence="2">The sequence shown here is derived from an EMBL/GenBank/DDBJ whole genome shotgun (WGS) entry which is preliminary data.</text>
</comment>